<dbReference type="InterPro" id="IPR005094">
    <property type="entry name" value="Endonuclease_MobA/VirD2"/>
</dbReference>
<dbReference type="EMBL" id="LJGZ01000005">
    <property type="protein sequence ID" value="OEV22085.1"/>
    <property type="molecule type" value="Genomic_DNA"/>
</dbReference>
<protein>
    <submittedName>
        <fullName evidence="3">Mobilization protein</fullName>
    </submittedName>
</protein>
<feature type="compositionally biased region" description="Low complexity" evidence="1">
    <location>
        <begin position="291"/>
        <end position="304"/>
    </location>
</feature>
<feature type="domain" description="MobA/VirD2-like nuclease" evidence="2">
    <location>
        <begin position="73"/>
        <end position="165"/>
    </location>
</feature>
<reference evidence="3 4" key="1">
    <citation type="journal article" date="2016" name="Front. Microbiol.">
        <title>Comparative Genomics Analysis of Streptomyces Species Reveals Their Adaptation to the Marine Environment and Their Diversity at the Genomic Level.</title>
        <authorList>
            <person name="Tian X."/>
            <person name="Zhang Z."/>
            <person name="Yang T."/>
            <person name="Chen M."/>
            <person name="Li J."/>
            <person name="Chen F."/>
            <person name="Yang J."/>
            <person name="Li W."/>
            <person name="Zhang B."/>
            <person name="Zhang Z."/>
            <person name="Wu J."/>
            <person name="Zhang C."/>
            <person name="Long L."/>
            <person name="Xiao J."/>
        </authorList>
    </citation>
    <scope>NUCLEOTIDE SEQUENCE [LARGE SCALE GENOMIC DNA]</scope>
    <source>
        <strain evidence="3 4">SCSIO M10372</strain>
    </source>
</reference>
<evidence type="ECO:0000256" key="1">
    <source>
        <dbReference type="SAM" id="MobiDB-lite"/>
    </source>
</evidence>
<evidence type="ECO:0000313" key="3">
    <source>
        <dbReference type="EMBL" id="OEV22085.1"/>
    </source>
</evidence>
<proteinExistence type="predicted"/>
<keyword evidence="4" id="KW-1185">Reference proteome</keyword>
<evidence type="ECO:0000259" key="2">
    <source>
        <dbReference type="Pfam" id="PF03432"/>
    </source>
</evidence>
<dbReference type="RefSeq" id="WP_070199784.1">
    <property type="nucleotide sequence ID" value="NZ_LJGZ01000005.1"/>
</dbReference>
<accession>A0A1E7M0U0</accession>
<comment type="caution">
    <text evidence="3">The sequence shown here is derived from an EMBL/GenBank/DDBJ whole genome shotgun (WGS) entry which is preliminary data.</text>
</comment>
<feature type="compositionally biased region" description="Polar residues" evidence="1">
    <location>
        <begin position="545"/>
        <end position="562"/>
    </location>
</feature>
<sequence length="582" mass="63585">MIPRVHDMGHDTRGLVAYLYGPGKAEEHVNPHLVAAWDSQAPDPVPDSEATYGDLQRLLDQPVMALPESARPDEYVWHLSVRAAPEDPILTDEQWADIARRMVAATGIAPEGDDAACRWAAVRHADDHIHIVATVVREDGRQARIRQDGARSQAEARKVEIDYGLRRLNVGDGTAAKRPTSAERHKANRQGKERTPREELRETVRRAAAGVASEEEFFDRLAAAGLLIRQRTAPSGDLLGYKVALPDDRNEDQEPIYYSGSTLAPDLSLPRIRKRWADDLTGHQSDAATDRSSSSPRISPSAARRQATTAVWQAVLILDQGDDGQIAAHLAAAGEVLDALAKTSAAHTRRELRDAAWAFERATRSHVQAERGHDRALRQAARDLVYSGPALGRGEDGATTAMLIDMAFFLVSAAAHWHAKKEHAQQAAAARQAADHLRAAYQAAAPPYLGVMHQRGRRLSHPLQRKQAAHLRRAVPELAEQILAEPGWHALAATLADVENAGHDPAALLAEAAERRELDTAESISDVMVWRLRRLADLPADASTGPESSTTKGVPKGQTRQKATPPPQNTSATRTGTREPRR</sequence>
<feature type="compositionally biased region" description="Basic and acidic residues" evidence="1">
    <location>
        <begin position="180"/>
        <end position="201"/>
    </location>
</feature>
<dbReference type="Proteomes" id="UP000175971">
    <property type="component" value="Unassembled WGS sequence"/>
</dbReference>
<dbReference type="OrthoDB" id="4382201at2"/>
<feature type="region of interest" description="Disordered" evidence="1">
    <location>
        <begin position="537"/>
        <end position="582"/>
    </location>
</feature>
<dbReference type="AlphaFoldDB" id="A0A1E7M0U0"/>
<gene>
    <name evidence="3" type="ORF">AN221_03975</name>
</gene>
<name>A0A1E7M0U0_9ACTN</name>
<organism evidence="3 4">
    <name type="scientific">Streptomyces nanshensis</name>
    <dbReference type="NCBI Taxonomy" id="518642"/>
    <lineage>
        <taxon>Bacteria</taxon>
        <taxon>Bacillati</taxon>
        <taxon>Actinomycetota</taxon>
        <taxon>Actinomycetes</taxon>
        <taxon>Kitasatosporales</taxon>
        <taxon>Streptomycetaceae</taxon>
        <taxon>Streptomyces</taxon>
    </lineage>
</organism>
<evidence type="ECO:0000313" key="4">
    <source>
        <dbReference type="Proteomes" id="UP000175971"/>
    </source>
</evidence>
<feature type="region of interest" description="Disordered" evidence="1">
    <location>
        <begin position="282"/>
        <end position="304"/>
    </location>
</feature>
<dbReference type="PATRIC" id="fig|518642.7.peg.6221"/>
<feature type="region of interest" description="Disordered" evidence="1">
    <location>
        <begin position="171"/>
        <end position="201"/>
    </location>
</feature>
<dbReference type="Pfam" id="PF03432">
    <property type="entry name" value="Relaxase"/>
    <property type="match status" value="1"/>
</dbReference>